<organism evidence="1 2">
    <name type="scientific">Psophocarpus tetragonolobus</name>
    <name type="common">Winged bean</name>
    <name type="synonym">Dolichos tetragonolobus</name>
    <dbReference type="NCBI Taxonomy" id="3891"/>
    <lineage>
        <taxon>Eukaryota</taxon>
        <taxon>Viridiplantae</taxon>
        <taxon>Streptophyta</taxon>
        <taxon>Embryophyta</taxon>
        <taxon>Tracheophyta</taxon>
        <taxon>Spermatophyta</taxon>
        <taxon>Magnoliopsida</taxon>
        <taxon>eudicotyledons</taxon>
        <taxon>Gunneridae</taxon>
        <taxon>Pentapetalae</taxon>
        <taxon>rosids</taxon>
        <taxon>fabids</taxon>
        <taxon>Fabales</taxon>
        <taxon>Fabaceae</taxon>
        <taxon>Papilionoideae</taxon>
        <taxon>50 kb inversion clade</taxon>
        <taxon>NPAAA clade</taxon>
        <taxon>indigoferoid/millettioid clade</taxon>
        <taxon>Phaseoleae</taxon>
        <taxon>Psophocarpus</taxon>
    </lineage>
</organism>
<keyword evidence="2" id="KW-1185">Reference proteome</keyword>
<comment type="caution">
    <text evidence="1">The sequence shown here is derived from an EMBL/GenBank/DDBJ whole genome shotgun (WGS) entry which is preliminary data.</text>
</comment>
<evidence type="ECO:0000313" key="1">
    <source>
        <dbReference type="EMBL" id="KAK7380475.1"/>
    </source>
</evidence>
<sequence>MRMIMKWDMGRDQWLNQVGTWGWGAEFEVWVGLSDRSWDTWLPKSESFFVAIAADNNFRTSLALRYRVCVLF</sequence>
<accession>A0AAN9NW50</accession>
<dbReference type="AlphaFoldDB" id="A0AAN9NW50"/>
<evidence type="ECO:0000313" key="2">
    <source>
        <dbReference type="Proteomes" id="UP001386955"/>
    </source>
</evidence>
<dbReference type="EMBL" id="JAYMYS010000009">
    <property type="protein sequence ID" value="KAK7380475.1"/>
    <property type="molecule type" value="Genomic_DNA"/>
</dbReference>
<name>A0AAN9NW50_PSOTE</name>
<dbReference type="Proteomes" id="UP001386955">
    <property type="component" value="Unassembled WGS sequence"/>
</dbReference>
<protein>
    <submittedName>
        <fullName evidence="1">Uncharacterized protein</fullName>
    </submittedName>
</protein>
<gene>
    <name evidence="1" type="ORF">VNO78_32986</name>
</gene>
<proteinExistence type="predicted"/>
<reference evidence="1 2" key="1">
    <citation type="submission" date="2024-01" db="EMBL/GenBank/DDBJ databases">
        <title>The genomes of 5 underutilized Papilionoideae crops provide insights into root nodulation and disease resistanc.</title>
        <authorList>
            <person name="Jiang F."/>
        </authorList>
    </citation>
    <scope>NUCLEOTIDE SEQUENCE [LARGE SCALE GENOMIC DNA]</scope>
    <source>
        <strain evidence="1">DUOXIRENSHENG_FW03</strain>
        <tissue evidence="1">Leaves</tissue>
    </source>
</reference>